<dbReference type="PANTHER" id="PTHR38453:SF1">
    <property type="entry name" value="CYTOPLASMIC PROTEIN"/>
    <property type="match status" value="1"/>
</dbReference>
<dbReference type="InterPro" id="IPR007423">
    <property type="entry name" value="Sel_put"/>
</dbReference>
<dbReference type="Pfam" id="PF04328">
    <property type="entry name" value="Sel_put"/>
    <property type="match status" value="1"/>
</dbReference>
<dbReference type="EMBL" id="NXLT01000003">
    <property type="protein sequence ID" value="RDU67405.1"/>
    <property type="molecule type" value="Genomic_DNA"/>
</dbReference>
<keyword evidence="2" id="KW-1185">Reference proteome</keyword>
<sequence>MIFAKIWRYAQRIYQRSDRFLHLLVGMPSYDKYLEHMRIHHPDEIPKTQREFFKEAMEKKYGSGRAKC</sequence>
<comment type="caution">
    <text evidence="1">The sequence shown here is derived from an EMBL/GenBank/DDBJ whole genome shotgun (WGS) entry which is preliminary data.</text>
</comment>
<accession>A0A3D8IR78</accession>
<dbReference type="OrthoDB" id="9814284at2"/>
<protein>
    <recommendedName>
        <fullName evidence="3">DUF466 domain-containing protein</fullName>
    </recommendedName>
</protein>
<dbReference type="AlphaFoldDB" id="A0A3D8IR78"/>
<reference evidence="1 2" key="1">
    <citation type="submission" date="2018-04" db="EMBL/GenBank/DDBJ databases">
        <title>Novel Campyloabacter and Helicobacter Species and Strains.</title>
        <authorList>
            <person name="Mannion A.J."/>
            <person name="Shen Z."/>
            <person name="Fox J.G."/>
        </authorList>
    </citation>
    <scope>NUCLEOTIDE SEQUENCE [LARGE SCALE GENOMIC DNA]</scope>
    <source>
        <strain evidence="1 2">MIT 12-6600</strain>
    </source>
</reference>
<name>A0A3D8IR78_9HELI</name>
<gene>
    <name evidence="1" type="ORF">CQA54_05390</name>
</gene>
<dbReference type="RefSeq" id="WP_115571113.1">
    <property type="nucleotide sequence ID" value="NZ_NXLT01000003.1"/>
</dbReference>
<evidence type="ECO:0000313" key="1">
    <source>
        <dbReference type="EMBL" id="RDU67405.1"/>
    </source>
</evidence>
<evidence type="ECO:0008006" key="3">
    <source>
        <dbReference type="Google" id="ProtNLM"/>
    </source>
</evidence>
<evidence type="ECO:0000313" key="2">
    <source>
        <dbReference type="Proteomes" id="UP000256514"/>
    </source>
</evidence>
<proteinExistence type="predicted"/>
<dbReference type="NCBIfam" id="NF033934">
    <property type="entry name" value="KCU-star"/>
    <property type="match status" value="1"/>
</dbReference>
<dbReference type="PANTHER" id="PTHR38453">
    <property type="entry name" value="CYTOPLASMIC PROTEIN-RELATED"/>
    <property type="match status" value="1"/>
</dbReference>
<dbReference type="Proteomes" id="UP000256514">
    <property type="component" value="Unassembled WGS sequence"/>
</dbReference>
<organism evidence="1 2">
    <name type="scientific">Helicobacter equorum</name>
    <dbReference type="NCBI Taxonomy" id="361872"/>
    <lineage>
        <taxon>Bacteria</taxon>
        <taxon>Pseudomonadati</taxon>
        <taxon>Campylobacterota</taxon>
        <taxon>Epsilonproteobacteria</taxon>
        <taxon>Campylobacterales</taxon>
        <taxon>Helicobacteraceae</taxon>
        <taxon>Helicobacter</taxon>
    </lineage>
</organism>